<dbReference type="AlphaFoldDB" id="A0A0R1NT29"/>
<organism evidence="10 11">
    <name type="scientific">Lentilactobacillus kisonensis DSM 19906 = JCM 15041</name>
    <dbReference type="NCBI Taxonomy" id="1423766"/>
    <lineage>
        <taxon>Bacteria</taxon>
        <taxon>Bacillati</taxon>
        <taxon>Bacillota</taxon>
        <taxon>Bacilli</taxon>
        <taxon>Lactobacillales</taxon>
        <taxon>Lactobacillaceae</taxon>
        <taxon>Lentilactobacillus</taxon>
    </lineage>
</organism>
<evidence type="ECO:0000256" key="1">
    <source>
        <dbReference type="ARBA" id="ARBA00009441"/>
    </source>
</evidence>
<dbReference type="GO" id="GO:0043590">
    <property type="term" value="C:bacterial nucleoid"/>
    <property type="evidence" value="ECO:0007669"/>
    <property type="project" value="TreeGrafter"/>
</dbReference>
<evidence type="ECO:0000259" key="9">
    <source>
        <dbReference type="Pfam" id="PF13476"/>
    </source>
</evidence>
<evidence type="ECO:0000313" key="11">
    <source>
        <dbReference type="Proteomes" id="UP000051439"/>
    </source>
</evidence>
<comment type="function">
    <text evidence="8">May be involved in recombinational repair of damaged DNA.</text>
</comment>
<dbReference type="NCBIfam" id="TIGR00634">
    <property type="entry name" value="recN"/>
    <property type="match status" value="1"/>
</dbReference>
<dbReference type="CDD" id="cd03241">
    <property type="entry name" value="ABC_RecN"/>
    <property type="match status" value="2"/>
</dbReference>
<dbReference type="Gene3D" id="3.40.50.300">
    <property type="entry name" value="P-loop containing nucleotide triphosphate hydrolases"/>
    <property type="match status" value="2"/>
</dbReference>
<protein>
    <recommendedName>
        <fullName evidence="2 8">DNA repair protein RecN</fullName>
    </recommendedName>
    <alternativeName>
        <fullName evidence="7 8">Recombination protein N</fullName>
    </alternativeName>
</protein>
<comment type="caution">
    <text evidence="10">The sequence shown here is derived from an EMBL/GenBank/DDBJ whole genome shotgun (WGS) entry which is preliminary data.</text>
</comment>
<dbReference type="GO" id="GO:0006281">
    <property type="term" value="P:DNA repair"/>
    <property type="evidence" value="ECO:0007669"/>
    <property type="project" value="UniProtKB-KW"/>
</dbReference>
<dbReference type="Pfam" id="PF13476">
    <property type="entry name" value="AAA_23"/>
    <property type="match status" value="1"/>
</dbReference>
<sequence length="565" mass="63119">MLLELSITDFAIIEHLDIEFQSGMTVLTGETGAGKSIIIDAVGLLVGGRGSHDLIRTGAKKSVIQGNFILHDDNPTYEVLDDLGIEHSDGNIIIEREIFANGRNSSRVNGIMVNIAALKRIGETIVDIQGQNEHQELMKPERHIQLLDDFADDDLTTTLKSYQEKYDKFIKLRALNEKKHQNEKQWAQRVDMLKFQIKEIQAADLHENEDTELIAERDQLNNFQKIHDALLSSYEGINGEDSGPLDSIGSAMSSMQEIEDLDSDYKQISDNLSGAFFTLQDVASQISDQLSSLEFDQDRLDQVEQRLSTIYQLKHKYGDSVDQILKYLNKIRKELNDMSGSVSKDQDLDEQLTVIKASLIKDAKKIGAIRRKSAKELEKAVHKQLADLYMDKAVFEVNIKQNQALNRLGADHVEFYIQTNPGEKMLPLVKSASGGELSRIMLALKTMFARAAGVTSIIFDEVDTGVSGRVAQAIGNKIYTISTKSQVLCITHLPQVAAMSDHHYFIEKKINDNRTTTTITELTAQQSVTEISRMLAGTAVTKLTKEHAGELLNLADVEKQKISQS</sequence>
<feature type="domain" description="Rad50/SbcC-type AAA" evidence="9">
    <location>
        <begin position="5"/>
        <end position="200"/>
    </location>
</feature>
<dbReference type="InterPro" id="IPR027417">
    <property type="entry name" value="P-loop_NTPase"/>
</dbReference>
<keyword evidence="6 8" id="KW-0234">DNA repair</keyword>
<dbReference type="PANTHER" id="PTHR11059:SF0">
    <property type="entry name" value="DNA REPAIR PROTEIN RECN"/>
    <property type="match status" value="1"/>
</dbReference>
<keyword evidence="3" id="KW-0547">Nucleotide-binding</keyword>
<evidence type="ECO:0000256" key="4">
    <source>
        <dbReference type="ARBA" id="ARBA00022763"/>
    </source>
</evidence>
<proteinExistence type="inferred from homology"/>
<dbReference type="PATRIC" id="fig|1423766.4.peg.193"/>
<dbReference type="GO" id="GO:0009432">
    <property type="term" value="P:SOS response"/>
    <property type="evidence" value="ECO:0007669"/>
    <property type="project" value="TreeGrafter"/>
</dbReference>
<dbReference type="FunFam" id="3.40.50.300:FF:000319">
    <property type="entry name" value="DNA repair protein RecN"/>
    <property type="match status" value="1"/>
</dbReference>
<evidence type="ECO:0000256" key="2">
    <source>
        <dbReference type="ARBA" id="ARBA00021315"/>
    </source>
</evidence>
<accession>A0A0R1NT29</accession>
<evidence type="ECO:0000256" key="8">
    <source>
        <dbReference type="PIRNR" id="PIRNR003128"/>
    </source>
</evidence>
<dbReference type="InterPro" id="IPR038729">
    <property type="entry name" value="Rad50/SbcC_AAA"/>
</dbReference>
<keyword evidence="5" id="KW-0067">ATP-binding</keyword>
<keyword evidence="11" id="KW-1185">Reference proteome</keyword>
<gene>
    <name evidence="10" type="ORF">FC98_GL000197</name>
</gene>
<comment type="similarity">
    <text evidence="1 8">Belongs to the RecN family.</text>
</comment>
<dbReference type="PIRSF" id="PIRSF003128">
    <property type="entry name" value="RecN"/>
    <property type="match status" value="1"/>
</dbReference>
<dbReference type="PANTHER" id="PTHR11059">
    <property type="entry name" value="DNA REPAIR PROTEIN RECN"/>
    <property type="match status" value="1"/>
</dbReference>
<evidence type="ECO:0000256" key="5">
    <source>
        <dbReference type="ARBA" id="ARBA00022840"/>
    </source>
</evidence>
<dbReference type="RefSeq" id="WP_008856845.1">
    <property type="nucleotide sequence ID" value="NZ_AZEB01000001.1"/>
</dbReference>
<dbReference type="InterPro" id="IPR004604">
    <property type="entry name" value="DNA_recomb/repair_RecN"/>
</dbReference>
<dbReference type="FunFam" id="3.40.50.300:FF:000356">
    <property type="entry name" value="DNA repair protein RecN"/>
    <property type="match status" value="1"/>
</dbReference>
<evidence type="ECO:0000256" key="3">
    <source>
        <dbReference type="ARBA" id="ARBA00022741"/>
    </source>
</evidence>
<dbReference type="Proteomes" id="UP000051439">
    <property type="component" value="Unassembled WGS sequence"/>
</dbReference>
<evidence type="ECO:0000256" key="6">
    <source>
        <dbReference type="ARBA" id="ARBA00023204"/>
    </source>
</evidence>
<evidence type="ECO:0000313" key="10">
    <source>
        <dbReference type="EMBL" id="KRL23470.1"/>
    </source>
</evidence>
<dbReference type="GO" id="GO:0005524">
    <property type="term" value="F:ATP binding"/>
    <property type="evidence" value="ECO:0007669"/>
    <property type="project" value="UniProtKB-KW"/>
</dbReference>
<dbReference type="GO" id="GO:0006310">
    <property type="term" value="P:DNA recombination"/>
    <property type="evidence" value="ECO:0007669"/>
    <property type="project" value="InterPro"/>
</dbReference>
<name>A0A0R1NT29_9LACO</name>
<reference evidence="10 11" key="1">
    <citation type="journal article" date="2015" name="Genome Announc.">
        <title>Expanding the biotechnology potential of lactobacilli through comparative genomics of 213 strains and associated genera.</title>
        <authorList>
            <person name="Sun Z."/>
            <person name="Harris H.M."/>
            <person name="McCann A."/>
            <person name="Guo C."/>
            <person name="Argimon S."/>
            <person name="Zhang W."/>
            <person name="Yang X."/>
            <person name="Jeffery I.B."/>
            <person name="Cooney J.C."/>
            <person name="Kagawa T.F."/>
            <person name="Liu W."/>
            <person name="Song Y."/>
            <person name="Salvetti E."/>
            <person name="Wrobel A."/>
            <person name="Rasinkangas P."/>
            <person name="Parkhill J."/>
            <person name="Rea M.C."/>
            <person name="O'Sullivan O."/>
            <person name="Ritari J."/>
            <person name="Douillard F.P."/>
            <person name="Paul Ross R."/>
            <person name="Yang R."/>
            <person name="Briner A.E."/>
            <person name="Felis G.E."/>
            <person name="de Vos W.M."/>
            <person name="Barrangou R."/>
            <person name="Klaenhammer T.R."/>
            <person name="Caufield P.W."/>
            <person name="Cui Y."/>
            <person name="Zhang H."/>
            <person name="O'Toole P.W."/>
        </authorList>
    </citation>
    <scope>NUCLEOTIDE SEQUENCE [LARGE SCALE GENOMIC DNA]</scope>
    <source>
        <strain evidence="10 11">DSM 19906</strain>
    </source>
</reference>
<dbReference type="SUPFAM" id="SSF52540">
    <property type="entry name" value="P-loop containing nucleoside triphosphate hydrolases"/>
    <property type="match status" value="1"/>
</dbReference>
<evidence type="ECO:0000256" key="7">
    <source>
        <dbReference type="ARBA" id="ARBA00033408"/>
    </source>
</evidence>
<dbReference type="EMBL" id="AZEB01000001">
    <property type="protein sequence ID" value="KRL23470.1"/>
    <property type="molecule type" value="Genomic_DNA"/>
</dbReference>
<keyword evidence="4 8" id="KW-0227">DNA damage</keyword>